<evidence type="ECO:0000313" key="5">
    <source>
        <dbReference type="Proteomes" id="UP000321291"/>
    </source>
</evidence>
<dbReference type="SMART" id="SM00710">
    <property type="entry name" value="PbH1"/>
    <property type="match status" value="10"/>
</dbReference>
<dbReference type="Proteomes" id="UP000321291">
    <property type="component" value="Chromosome"/>
</dbReference>
<evidence type="ECO:0000313" key="4">
    <source>
        <dbReference type="EMBL" id="QEC73847.1"/>
    </source>
</evidence>
<dbReference type="InterPro" id="IPR013783">
    <property type="entry name" value="Ig-like_fold"/>
</dbReference>
<evidence type="ECO:0000256" key="1">
    <source>
        <dbReference type="SAM" id="Phobius"/>
    </source>
</evidence>
<feature type="domain" description="Right handed beta helix" evidence="2">
    <location>
        <begin position="144"/>
        <end position="296"/>
    </location>
</feature>
<keyword evidence="1" id="KW-1133">Transmembrane helix</keyword>
<keyword evidence="1" id="KW-0472">Membrane</keyword>
<name>A0A5B8VQF6_9BACT</name>
<dbReference type="KEGG" id="agi:FSB73_21460"/>
<dbReference type="Gene3D" id="2.60.40.10">
    <property type="entry name" value="Immunoglobulins"/>
    <property type="match status" value="1"/>
</dbReference>
<dbReference type="AlphaFoldDB" id="A0A5B8VQF6"/>
<keyword evidence="5" id="KW-1185">Reference proteome</keyword>
<dbReference type="InterPro" id="IPR011050">
    <property type="entry name" value="Pectin_lyase_fold/virulence"/>
</dbReference>
<dbReference type="PANTHER" id="PTHR11319">
    <property type="entry name" value="G PROTEIN-COUPLED RECEPTOR-RELATED"/>
    <property type="match status" value="1"/>
</dbReference>
<accession>A0A5B8VQF6</accession>
<reference evidence="4 5" key="1">
    <citation type="journal article" date="2017" name="Int. J. Syst. Evol. Microbiol.">
        <title>Arachidicoccus ginsenosidivorans sp. nov., with ginsenoside-converting activity isolated from ginseng cultivating soil.</title>
        <authorList>
            <person name="Siddiqi M.Z."/>
            <person name="Aslam Z."/>
            <person name="Im W.T."/>
        </authorList>
    </citation>
    <scope>NUCLEOTIDE SEQUENCE [LARGE SCALE GENOMIC DNA]</scope>
    <source>
        <strain evidence="4 5">Gsoil 809</strain>
    </source>
</reference>
<sequence length="1078" mass="111696">MSGYLVISFVARGQKRIILVCLIVLTSAIKIMKKRSGVFFLPMVVLVLNLLSTGSLLAKVLYVDQQATGNNAGVSWVNAYTDLQVALDAASSGDSIFVATGIYQPAAGTSFFMHVDVKAFGGFSGKEHFFYQRTLANKATLLGNGATVINNYNISAAGCWDGFIITGGNASVGGGMKNTSANITISNCIIAGNTATSGGGIENYNYAAPRITNCLFSGNKASSSGGGVYNMHYSSPTLINCTFAGNTAYTGGGIANEGHSTSDIVNCIIWGNTASYQGNSIYNSQSSASVSYSDVQDAITGAGNISVDPLFVAPGSGTAPFSGGDYRLQAGSPAIDQGSNTVNTLRIDLAGNPRVRSAVIEMGAFENTPDLKVVYVDSSIVASGDGSSWSKAFKTLSDALQGAVVDFTTVDSILVAKGTYYPTGQQNSIDRDSSFLILRSGIKVYGGYPSGGVGTREAMVNPTILSGNIGNVNDPMDNSVHVLVVAGVYDRSDNRADSVVLDGLSFNDGSTSAIAGTTKTYNGIAVLRTAGGGVNTSSNTSACIACIAFRHCQFSNNILHVSIGGGGMFNNVSSPFISYCTFSNNTGNGSGGGIFNSIADPIIDHSDFLDNDVQGSGGGIFNISGSDPLITNCLFQGNNVRGTGGAGIYNNQSNPSILNCTFTLNQTSNTTTNNTGGAGMYNLNCSPVITQCSFTGNVSAGLGGGGMFNFGGAPTITSCIFSGNRALHTSGSGAGLFSFAESAPVVTNCVFSGNYGNGISGGAALGINSATATLINCTFSGNYSTSYAAAIHSYNATADINIQNTIIWGNKAERGYPDILADASAFAVVIQNSDIQSYGGGVDGNINGDPLFQSAPLAEPNPVFGGDFSLQPGSPAINAGNTSFNGTTTDFAGNPRVFGAAIDMGAYESQLATVPVTLVDFKGLIQNGQAMLTWKTGVETGLSRFEVERSSDGATFLTVARITPKGSNSSYATSLTQTDARAFYRLKLIGPGGKFRYSDILTLTQKLTKARSVYPNPATNYIQINMTLSGRARIYNAAGTNVRSVQLAPGLNRIDISTLSAGIYFIKMGVEKISFVKK</sequence>
<feature type="domain" description="Right handed beta helix" evidence="2">
    <location>
        <begin position="668"/>
        <end position="805"/>
    </location>
</feature>
<dbReference type="PANTHER" id="PTHR11319:SF35">
    <property type="entry name" value="OUTER MEMBRANE PROTEIN PMPC-RELATED"/>
    <property type="match status" value="1"/>
</dbReference>
<feature type="transmembrane region" description="Helical" evidence="1">
    <location>
        <begin position="39"/>
        <end position="62"/>
    </location>
</feature>
<dbReference type="InterPro" id="IPR039448">
    <property type="entry name" value="Beta_helix"/>
</dbReference>
<dbReference type="InterPro" id="IPR006626">
    <property type="entry name" value="PbH1"/>
</dbReference>
<evidence type="ECO:0000259" key="3">
    <source>
        <dbReference type="Pfam" id="PF18962"/>
    </source>
</evidence>
<organism evidence="4 5">
    <name type="scientific">Arachidicoccus ginsenosidivorans</name>
    <dbReference type="NCBI Taxonomy" id="496057"/>
    <lineage>
        <taxon>Bacteria</taxon>
        <taxon>Pseudomonadati</taxon>
        <taxon>Bacteroidota</taxon>
        <taxon>Chitinophagia</taxon>
        <taxon>Chitinophagales</taxon>
        <taxon>Chitinophagaceae</taxon>
        <taxon>Arachidicoccus</taxon>
    </lineage>
</organism>
<gene>
    <name evidence="4" type="ORF">FSB73_21460</name>
</gene>
<dbReference type="EMBL" id="CP042434">
    <property type="protein sequence ID" value="QEC73847.1"/>
    <property type="molecule type" value="Genomic_DNA"/>
</dbReference>
<dbReference type="InterPro" id="IPR026444">
    <property type="entry name" value="Secre_tail"/>
</dbReference>
<dbReference type="SUPFAM" id="SSF51126">
    <property type="entry name" value="Pectin lyase-like"/>
    <property type="match status" value="3"/>
</dbReference>
<dbReference type="Pfam" id="PF18962">
    <property type="entry name" value="Por_Secre_tail"/>
    <property type="match status" value="1"/>
</dbReference>
<dbReference type="Gene3D" id="2.160.20.10">
    <property type="entry name" value="Single-stranded right-handed beta-helix, Pectin lyase-like"/>
    <property type="match status" value="2"/>
</dbReference>
<dbReference type="InterPro" id="IPR012334">
    <property type="entry name" value="Pectin_lyas_fold"/>
</dbReference>
<dbReference type="InterPro" id="IPR059226">
    <property type="entry name" value="Choice_anch_Q_dom"/>
</dbReference>
<evidence type="ECO:0000259" key="2">
    <source>
        <dbReference type="Pfam" id="PF13229"/>
    </source>
</evidence>
<dbReference type="NCBIfam" id="NF041518">
    <property type="entry name" value="choice_anch_Q"/>
    <property type="match status" value="2"/>
</dbReference>
<keyword evidence="1" id="KW-0812">Transmembrane</keyword>
<protein>
    <submittedName>
        <fullName evidence="4">T9SS type A sorting domain-containing protein</fullName>
    </submittedName>
</protein>
<feature type="domain" description="Secretion system C-terminal sorting" evidence="3">
    <location>
        <begin position="1013"/>
        <end position="1078"/>
    </location>
</feature>
<dbReference type="NCBIfam" id="TIGR04183">
    <property type="entry name" value="Por_Secre_tail"/>
    <property type="match status" value="1"/>
</dbReference>
<proteinExistence type="predicted"/>
<dbReference type="Pfam" id="PF13229">
    <property type="entry name" value="Beta_helix"/>
    <property type="match status" value="2"/>
</dbReference>